<accession>A0AC34QFK5</accession>
<dbReference type="WBParaSite" id="JU765_v2.g15842.t1">
    <property type="protein sequence ID" value="JU765_v2.g15842.t1"/>
    <property type="gene ID" value="JU765_v2.g15842"/>
</dbReference>
<proteinExistence type="predicted"/>
<evidence type="ECO:0000313" key="2">
    <source>
        <dbReference type="WBParaSite" id="JU765_v2.g15842.t1"/>
    </source>
</evidence>
<reference evidence="2" key="1">
    <citation type="submission" date="2022-11" db="UniProtKB">
        <authorList>
            <consortium name="WormBaseParasite"/>
        </authorList>
    </citation>
    <scope>IDENTIFICATION</scope>
</reference>
<name>A0AC34QFK5_9BILA</name>
<protein>
    <submittedName>
        <fullName evidence="2">Ribosomal protein L33</fullName>
    </submittedName>
</protein>
<sequence>MQIKIEKTTIEAVKRSKLNTYYLFPDYKGNKSNLKTRKIINCPSQRKVRFLRTNLNSKAYQESNKPVLSKNLKG</sequence>
<evidence type="ECO:0000313" key="1">
    <source>
        <dbReference type="Proteomes" id="UP000887576"/>
    </source>
</evidence>
<dbReference type="Proteomes" id="UP000887576">
    <property type="component" value="Unplaced"/>
</dbReference>
<organism evidence="1 2">
    <name type="scientific">Panagrolaimus sp. JU765</name>
    <dbReference type="NCBI Taxonomy" id="591449"/>
    <lineage>
        <taxon>Eukaryota</taxon>
        <taxon>Metazoa</taxon>
        <taxon>Ecdysozoa</taxon>
        <taxon>Nematoda</taxon>
        <taxon>Chromadorea</taxon>
        <taxon>Rhabditida</taxon>
        <taxon>Tylenchina</taxon>
        <taxon>Panagrolaimomorpha</taxon>
        <taxon>Panagrolaimoidea</taxon>
        <taxon>Panagrolaimidae</taxon>
        <taxon>Panagrolaimus</taxon>
    </lineage>
</organism>